<dbReference type="EMBL" id="BMUL01000008">
    <property type="protein sequence ID" value="GHA89307.1"/>
    <property type="molecule type" value="Genomic_DNA"/>
</dbReference>
<evidence type="ECO:0000256" key="4">
    <source>
        <dbReference type="SAM" id="MobiDB-lite"/>
    </source>
</evidence>
<keyword evidence="2 3" id="KW-0040">ANK repeat</keyword>
<dbReference type="PROSITE" id="PS50088">
    <property type="entry name" value="ANK_REPEAT"/>
    <property type="match status" value="2"/>
</dbReference>
<dbReference type="InterPro" id="IPR036770">
    <property type="entry name" value="Ankyrin_rpt-contain_sf"/>
</dbReference>
<dbReference type="PANTHER" id="PTHR24166">
    <property type="entry name" value="ROLLING PEBBLES, ISOFORM B"/>
    <property type="match status" value="1"/>
</dbReference>
<evidence type="ECO:0000256" key="1">
    <source>
        <dbReference type="ARBA" id="ARBA00022737"/>
    </source>
</evidence>
<accession>A0A918T3A1</accession>
<reference evidence="5" key="1">
    <citation type="journal article" date="2014" name="Int. J. Syst. Evol. Microbiol.">
        <title>Complete genome sequence of Corynebacterium casei LMG S-19264T (=DSM 44701T), isolated from a smear-ripened cheese.</title>
        <authorList>
            <consortium name="US DOE Joint Genome Institute (JGI-PGF)"/>
            <person name="Walter F."/>
            <person name="Albersmeier A."/>
            <person name="Kalinowski J."/>
            <person name="Ruckert C."/>
        </authorList>
    </citation>
    <scope>NUCLEOTIDE SEQUENCE</scope>
    <source>
        <strain evidence="5">JCM 4518</strain>
    </source>
</reference>
<dbReference type="Proteomes" id="UP000644020">
    <property type="component" value="Unassembled WGS sequence"/>
</dbReference>
<evidence type="ECO:0000313" key="6">
    <source>
        <dbReference type="Proteomes" id="UP000644020"/>
    </source>
</evidence>
<proteinExistence type="predicted"/>
<feature type="repeat" description="ANK" evidence="3">
    <location>
        <begin position="484"/>
        <end position="516"/>
    </location>
</feature>
<keyword evidence="1" id="KW-0677">Repeat</keyword>
<dbReference type="SUPFAM" id="SSF48403">
    <property type="entry name" value="Ankyrin repeat"/>
    <property type="match status" value="1"/>
</dbReference>
<dbReference type="RefSeq" id="WP_189978508.1">
    <property type="nucleotide sequence ID" value="NZ_BMUL01000008.1"/>
</dbReference>
<sequence length="613" mass="66267">MTARPGPPGGLTAEEAASWARVRRYAVPRRMIERATRARESGDWRTACAVAAVDVPDDLDPRRIADRYGSATAARVADDLRHLAPDLLRWHLPRTLGGHSTLAAGRRVLLAAYDTPGAAGPVLSVTNTPMLAGPQRLRLHLGPAVAPQDDRLHGVRYVTEDWTAARRFWDARRTGELRWSAGAADAAAPGGPAPRGRIPFLRADGTPLAADELPTEAPGAADPAALAEWIAVLQARGEHTEAYAAAGLGLDLTPPPRGPRSYRELDVAALTSFVAPDLTRLAPELRRLARAGHGTVFRLDLEWRGHLRIGLDPAAPDVRPPHVTGHERGQGDGVPRLPSYTWQRLPDIGLLRAGRIRPEEFHPLVAAVLLPHAGPATGPPGPRVPGPVRVRCGDAWHEVAHRDGVLTGPHTERERQREQALLAFGGTVSGCFAARDAWAGGGGRLPRALREQRNALFLHAQHGDTPAVLALLDAGTDPHVRDRRGRGLLHLLPLLDHRELLPRLLAAGVDLEAKDKADRTPLQSAVHGGGSAALVADLLAAGARTDVVDEEELSLAQTIRRYERTDLMALRHRLLRDHPGLGSAWFDDHMDERDSSGIDWNAPEPADEKEPRT</sequence>
<evidence type="ECO:0008006" key="7">
    <source>
        <dbReference type="Google" id="ProtNLM"/>
    </source>
</evidence>
<name>A0A918T3A1_9ACTN</name>
<keyword evidence="6" id="KW-1185">Reference proteome</keyword>
<dbReference type="Gene3D" id="1.25.40.20">
    <property type="entry name" value="Ankyrin repeat-containing domain"/>
    <property type="match status" value="1"/>
</dbReference>
<feature type="region of interest" description="Disordered" evidence="4">
    <location>
        <begin position="594"/>
        <end position="613"/>
    </location>
</feature>
<evidence type="ECO:0000256" key="2">
    <source>
        <dbReference type="ARBA" id="ARBA00023043"/>
    </source>
</evidence>
<evidence type="ECO:0000256" key="3">
    <source>
        <dbReference type="PROSITE-ProRule" id="PRU00023"/>
    </source>
</evidence>
<feature type="region of interest" description="Disordered" evidence="4">
    <location>
        <begin position="315"/>
        <end position="338"/>
    </location>
</feature>
<comment type="caution">
    <text evidence="5">The sequence shown here is derived from an EMBL/GenBank/DDBJ whole genome shotgun (WGS) entry which is preliminary data.</text>
</comment>
<dbReference type="AlphaFoldDB" id="A0A918T3A1"/>
<gene>
    <name evidence="5" type="ORF">GCM10010305_36250</name>
</gene>
<dbReference type="PANTHER" id="PTHR24166:SF48">
    <property type="entry name" value="PROTEIN VAPYRIN"/>
    <property type="match status" value="1"/>
</dbReference>
<dbReference type="InterPro" id="IPR050889">
    <property type="entry name" value="Dendritic_Spine_Reg/Scaffold"/>
</dbReference>
<protein>
    <recommendedName>
        <fullName evidence="7">Ankyrin repeat domain-containing protein</fullName>
    </recommendedName>
</protein>
<feature type="repeat" description="ANK" evidence="3">
    <location>
        <begin position="517"/>
        <end position="550"/>
    </location>
</feature>
<dbReference type="InterPro" id="IPR002110">
    <property type="entry name" value="Ankyrin_rpt"/>
</dbReference>
<organism evidence="5 6">
    <name type="scientific">Streptomyces termitum</name>
    <dbReference type="NCBI Taxonomy" id="67368"/>
    <lineage>
        <taxon>Bacteria</taxon>
        <taxon>Bacillati</taxon>
        <taxon>Actinomycetota</taxon>
        <taxon>Actinomycetes</taxon>
        <taxon>Kitasatosporales</taxon>
        <taxon>Streptomycetaceae</taxon>
        <taxon>Streptomyces</taxon>
    </lineage>
</organism>
<evidence type="ECO:0000313" key="5">
    <source>
        <dbReference type="EMBL" id="GHA89307.1"/>
    </source>
</evidence>
<reference evidence="5" key="2">
    <citation type="submission" date="2020-09" db="EMBL/GenBank/DDBJ databases">
        <authorList>
            <person name="Sun Q."/>
            <person name="Ohkuma M."/>
        </authorList>
    </citation>
    <scope>NUCLEOTIDE SEQUENCE</scope>
    <source>
        <strain evidence="5">JCM 4518</strain>
    </source>
</reference>